<evidence type="ECO:0000256" key="3">
    <source>
        <dbReference type="ARBA" id="ARBA00022777"/>
    </source>
</evidence>
<dbReference type="AlphaFoldDB" id="A0A8J3QTP6"/>
<evidence type="ECO:0000256" key="4">
    <source>
        <dbReference type="ARBA" id="ARBA00022840"/>
    </source>
</evidence>
<dbReference type="FunFam" id="3.40.50.10440:FF:000001">
    <property type="entry name" value="Dihydroxyacetone kinase, DhaK subunit"/>
    <property type="match status" value="1"/>
</dbReference>
<evidence type="ECO:0000313" key="8">
    <source>
        <dbReference type="Proteomes" id="UP000642748"/>
    </source>
</evidence>
<dbReference type="InterPro" id="IPR004006">
    <property type="entry name" value="DhaK_dom"/>
</dbReference>
<dbReference type="SMART" id="SM01120">
    <property type="entry name" value="Dak2"/>
    <property type="match status" value="1"/>
</dbReference>
<dbReference type="FunFam" id="1.25.40.340:FF:000002">
    <property type="entry name" value="Dihydroxyacetone kinase, L subunit"/>
    <property type="match status" value="1"/>
</dbReference>
<evidence type="ECO:0000313" key="7">
    <source>
        <dbReference type="EMBL" id="GIH15488.1"/>
    </source>
</evidence>
<keyword evidence="3 7" id="KW-0418">Kinase</keyword>
<protein>
    <submittedName>
        <fullName evidence="7">Erythrulose kinase</fullName>
    </submittedName>
</protein>
<dbReference type="GO" id="GO:0005829">
    <property type="term" value="C:cytosol"/>
    <property type="evidence" value="ECO:0007669"/>
    <property type="project" value="TreeGrafter"/>
</dbReference>
<feature type="domain" description="DhaK" evidence="6">
    <location>
        <begin position="36"/>
        <end position="357"/>
    </location>
</feature>
<dbReference type="GO" id="GO:0004371">
    <property type="term" value="F:glycerone kinase activity"/>
    <property type="evidence" value="ECO:0007669"/>
    <property type="project" value="InterPro"/>
</dbReference>
<name>A0A8J3QTP6_9ACTN</name>
<dbReference type="Gene3D" id="3.30.1180.20">
    <property type="entry name" value="Dihydroxyacetone kinase, domain 2"/>
    <property type="match status" value="1"/>
</dbReference>
<proteinExistence type="predicted"/>
<dbReference type="InterPro" id="IPR050861">
    <property type="entry name" value="Dihydroxyacetone_Kinase"/>
</dbReference>
<dbReference type="PROSITE" id="PS51480">
    <property type="entry name" value="DHAL"/>
    <property type="match status" value="1"/>
</dbReference>
<dbReference type="Proteomes" id="UP000642748">
    <property type="component" value="Unassembled WGS sequence"/>
</dbReference>
<dbReference type="GO" id="GO:0005524">
    <property type="term" value="F:ATP binding"/>
    <property type="evidence" value="ECO:0007669"/>
    <property type="project" value="UniProtKB-KW"/>
</dbReference>
<feature type="domain" description="DhaL" evidence="5">
    <location>
        <begin position="398"/>
        <end position="598"/>
    </location>
</feature>
<dbReference type="Gene3D" id="3.40.50.10440">
    <property type="entry name" value="Dihydroxyacetone kinase, domain 1"/>
    <property type="match status" value="1"/>
</dbReference>
<dbReference type="GO" id="GO:0019563">
    <property type="term" value="P:glycerol catabolic process"/>
    <property type="evidence" value="ECO:0007669"/>
    <property type="project" value="TreeGrafter"/>
</dbReference>
<gene>
    <name evidence="7" type="ORF">Raf01_36600</name>
</gene>
<sequence length="605" mass="61131">MPRETPDQGLYDQTLARRGRFRPQEGTATMTNILNGPTEFAGDMLSGYSSAYSRYLRLVPGAGVVRRTVDSRATTRLVLGGGSGHFPWTAGFVGAGLADGAALGDVFTSPSAEQIYRVAKILPPAGGVLFCYGNYAGDVLHFDMAQARLRGEGVDCRSVVVTDDVASGAADNAAVRRGIAGSLAVFKVAGAAVARGDGIDDVERIARLANARTRSLGVAFAGCTLPGAAEPLFRVEPGSIAVGLGIHGEPGIRTVPSMPARELAATLVAALLPEAPVGNSGRVTAILNGLGATSHEELYVLWGGIARQLDDAGIEVVLPEVGELATSLDMAGCSLTLSWLDDELEELWAAPADTPSFRRAPAQVQAVDGEQLAVAVPEVGAADGRFAEHGGAAGPEVDLARAVLVAMLAAVSEAEAELGRLDAIAGDGDHGSGMTRGLRAAVEAATSGHSDLSSLLRAAGAAWSDKGGGTSGALWGVLLGGVADGLAADGQGYSASRIVAAVSLGCDRVAEVGHASVGDKTMLDAFVPFVDALRAAVDSGAPLGAAWSGAAQVATEAAAATADLRPRLGRARPLAERSLGSPDPGAVSLALCLNAAGSVLAALPA</sequence>
<keyword evidence="2" id="KW-0547">Nucleotide-binding</keyword>
<evidence type="ECO:0000259" key="6">
    <source>
        <dbReference type="PROSITE" id="PS51481"/>
    </source>
</evidence>
<dbReference type="SUPFAM" id="SSF82549">
    <property type="entry name" value="DAK1/DegV-like"/>
    <property type="match status" value="1"/>
</dbReference>
<dbReference type="Pfam" id="PF02734">
    <property type="entry name" value="Dak2"/>
    <property type="match status" value="1"/>
</dbReference>
<evidence type="ECO:0000259" key="5">
    <source>
        <dbReference type="PROSITE" id="PS51480"/>
    </source>
</evidence>
<dbReference type="PROSITE" id="PS51481">
    <property type="entry name" value="DHAK"/>
    <property type="match status" value="1"/>
</dbReference>
<evidence type="ECO:0000256" key="2">
    <source>
        <dbReference type="ARBA" id="ARBA00022741"/>
    </source>
</evidence>
<dbReference type="NCBIfam" id="NF011049">
    <property type="entry name" value="PRK14479.1"/>
    <property type="match status" value="1"/>
</dbReference>
<evidence type="ECO:0000256" key="1">
    <source>
        <dbReference type="ARBA" id="ARBA00022679"/>
    </source>
</evidence>
<dbReference type="Gene3D" id="1.25.40.340">
    <property type="match status" value="1"/>
</dbReference>
<organism evidence="7 8">
    <name type="scientific">Rugosimonospora africana</name>
    <dbReference type="NCBI Taxonomy" id="556532"/>
    <lineage>
        <taxon>Bacteria</taxon>
        <taxon>Bacillati</taxon>
        <taxon>Actinomycetota</taxon>
        <taxon>Actinomycetes</taxon>
        <taxon>Micromonosporales</taxon>
        <taxon>Micromonosporaceae</taxon>
        <taxon>Rugosimonospora</taxon>
    </lineage>
</organism>
<dbReference type="InterPro" id="IPR004007">
    <property type="entry name" value="DhaL_dom"/>
</dbReference>
<comment type="caution">
    <text evidence="7">The sequence shown here is derived from an EMBL/GenBank/DDBJ whole genome shotgun (WGS) entry which is preliminary data.</text>
</comment>
<dbReference type="InterPro" id="IPR036117">
    <property type="entry name" value="DhaL_dom_sf"/>
</dbReference>
<keyword evidence="8" id="KW-1185">Reference proteome</keyword>
<dbReference type="PANTHER" id="PTHR28629:SF4">
    <property type="entry name" value="TRIOKINASE_FMN CYCLASE"/>
    <property type="match status" value="1"/>
</dbReference>
<keyword evidence="4" id="KW-0067">ATP-binding</keyword>
<dbReference type="SUPFAM" id="SSF101473">
    <property type="entry name" value="DhaL-like"/>
    <property type="match status" value="1"/>
</dbReference>
<keyword evidence="1" id="KW-0808">Transferase</keyword>
<accession>A0A8J3QTP6</accession>
<dbReference type="PANTHER" id="PTHR28629">
    <property type="entry name" value="TRIOKINASE/FMN CYCLASE"/>
    <property type="match status" value="1"/>
</dbReference>
<dbReference type="Pfam" id="PF02733">
    <property type="entry name" value="Dak1"/>
    <property type="match status" value="1"/>
</dbReference>
<dbReference type="EMBL" id="BONZ01000034">
    <property type="protein sequence ID" value="GIH15488.1"/>
    <property type="molecule type" value="Genomic_DNA"/>
</dbReference>
<reference evidence="7" key="1">
    <citation type="submission" date="2021-01" db="EMBL/GenBank/DDBJ databases">
        <title>Whole genome shotgun sequence of Rugosimonospora africana NBRC 104875.</title>
        <authorList>
            <person name="Komaki H."/>
            <person name="Tamura T."/>
        </authorList>
    </citation>
    <scope>NUCLEOTIDE SEQUENCE</scope>
    <source>
        <strain evidence="7">NBRC 104875</strain>
    </source>
</reference>